<gene>
    <name evidence="1" type="ORF">QJS64_20010</name>
</gene>
<name>A0ABY8R9E4_PARBF</name>
<evidence type="ECO:0000313" key="1">
    <source>
        <dbReference type="EMBL" id="WGX77496.1"/>
    </source>
</evidence>
<keyword evidence="2" id="KW-1185">Reference proteome</keyword>
<keyword evidence="1" id="KW-0614">Plasmid</keyword>
<organism evidence="1 2">
    <name type="scientific">Paraclostridium bifermentans</name>
    <name type="common">Clostridium bifermentans</name>
    <dbReference type="NCBI Taxonomy" id="1490"/>
    <lineage>
        <taxon>Bacteria</taxon>
        <taxon>Bacillati</taxon>
        <taxon>Bacillota</taxon>
        <taxon>Clostridia</taxon>
        <taxon>Peptostreptococcales</taxon>
        <taxon>Peptostreptococcaceae</taxon>
        <taxon>Paraclostridium</taxon>
    </lineage>
</organism>
<accession>A0ABY8R9E4</accession>
<proteinExistence type="predicted"/>
<dbReference type="Proteomes" id="UP001239169">
    <property type="component" value="Plasmid unnamed3"/>
</dbReference>
<geneLocation type="plasmid" evidence="1 2">
    <name>unnamed3</name>
</geneLocation>
<reference evidence="1 2" key="1">
    <citation type="submission" date="2023-04" db="EMBL/GenBank/DDBJ databases">
        <title>Bacteria Genome Submission.</title>
        <authorList>
            <person name="Isaac P."/>
        </authorList>
    </citation>
    <scope>NUCLEOTIDE SEQUENCE [LARGE SCALE GENOMIC DNA]</scope>
    <source>
        <strain evidence="1 2">SampleS7P1</strain>
        <plasmid evidence="1 2">unnamed3</plasmid>
    </source>
</reference>
<protein>
    <submittedName>
        <fullName evidence="1">Uncharacterized protein</fullName>
    </submittedName>
</protein>
<dbReference type="EMBL" id="CP124688">
    <property type="protein sequence ID" value="WGX77496.1"/>
    <property type="molecule type" value="Genomic_DNA"/>
</dbReference>
<evidence type="ECO:0000313" key="2">
    <source>
        <dbReference type="Proteomes" id="UP001239169"/>
    </source>
</evidence>
<sequence>MDFENIDFKNDYMKKAFDDAVMITLDKDDVETIKAVSYKFFKGTLDNKILEYKKDYEEDLKHKEEMDLFW</sequence>